<dbReference type="Proteomes" id="UP000313359">
    <property type="component" value="Unassembled WGS sequence"/>
</dbReference>
<name>A0A5C2S7G4_9APHY</name>
<evidence type="ECO:0000256" key="1">
    <source>
        <dbReference type="SAM" id="MobiDB-lite"/>
    </source>
</evidence>
<dbReference type="AlphaFoldDB" id="A0A5C2S7G4"/>
<evidence type="ECO:0000313" key="2">
    <source>
        <dbReference type="EMBL" id="RPD59641.1"/>
    </source>
</evidence>
<feature type="region of interest" description="Disordered" evidence="1">
    <location>
        <begin position="107"/>
        <end position="256"/>
    </location>
</feature>
<gene>
    <name evidence="2" type="ORF">L227DRAFT_154596</name>
</gene>
<feature type="compositionally biased region" description="Basic and acidic residues" evidence="1">
    <location>
        <begin position="153"/>
        <end position="171"/>
    </location>
</feature>
<keyword evidence="3" id="KW-1185">Reference proteome</keyword>
<feature type="compositionally biased region" description="Basic residues" evidence="1">
    <location>
        <begin position="136"/>
        <end position="152"/>
    </location>
</feature>
<protein>
    <submittedName>
        <fullName evidence="2">Uncharacterized protein</fullName>
    </submittedName>
</protein>
<organism evidence="2 3">
    <name type="scientific">Lentinus tigrinus ALCF2SS1-6</name>
    <dbReference type="NCBI Taxonomy" id="1328759"/>
    <lineage>
        <taxon>Eukaryota</taxon>
        <taxon>Fungi</taxon>
        <taxon>Dikarya</taxon>
        <taxon>Basidiomycota</taxon>
        <taxon>Agaricomycotina</taxon>
        <taxon>Agaricomycetes</taxon>
        <taxon>Polyporales</taxon>
        <taxon>Polyporaceae</taxon>
        <taxon>Lentinus</taxon>
    </lineage>
</organism>
<feature type="compositionally biased region" description="Gly residues" evidence="1">
    <location>
        <begin position="231"/>
        <end position="242"/>
    </location>
</feature>
<feature type="compositionally biased region" description="Basic residues" evidence="1">
    <location>
        <begin position="172"/>
        <end position="191"/>
    </location>
</feature>
<evidence type="ECO:0000313" key="3">
    <source>
        <dbReference type="Proteomes" id="UP000313359"/>
    </source>
</evidence>
<proteinExistence type="predicted"/>
<sequence>MYMHPIPHFSFLIPPVSPCIASRSGVCTSLILPSNLACIPRLPTVTIELPHAARQPGARHARRPGDLLGLAACGQCRHLAFCIAQAGRITDPMTSHGESLSILVASPRPGGGVRAGYKTAGSGELEDTLSDPNSRSRLHPRLRRRGRRRRRPPEHAKSTRDTYEDRSDRLQRLRRHAHRAQRARARAHRPRDRLCACPGRPRAPRAGSGAGEGRAIRVPPGGLARVRGRAGAAGGVRGGRAPGGDEDSGGLCRRGA</sequence>
<accession>A0A5C2S7G4</accession>
<dbReference type="EMBL" id="ML122269">
    <property type="protein sequence ID" value="RPD59641.1"/>
    <property type="molecule type" value="Genomic_DNA"/>
</dbReference>
<reference evidence="2" key="1">
    <citation type="journal article" date="2018" name="Genome Biol. Evol.">
        <title>Genomics and development of Lentinus tigrinus, a white-rot wood-decaying mushroom with dimorphic fruiting bodies.</title>
        <authorList>
            <person name="Wu B."/>
            <person name="Xu Z."/>
            <person name="Knudson A."/>
            <person name="Carlson A."/>
            <person name="Chen N."/>
            <person name="Kovaka S."/>
            <person name="LaButti K."/>
            <person name="Lipzen A."/>
            <person name="Pennachio C."/>
            <person name="Riley R."/>
            <person name="Schakwitz W."/>
            <person name="Umezawa K."/>
            <person name="Ohm R.A."/>
            <person name="Grigoriev I.V."/>
            <person name="Nagy L.G."/>
            <person name="Gibbons J."/>
            <person name="Hibbett D."/>
        </authorList>
    </citation>
    <scope>NUCLEOTIDE SEQUENCE [LARGE SCALE GENOMIC DNA]</scope>
    <source>
        <strain evidence="2">ALCF2SS1-6</strain>
    </source>
</reference>